<sequence>MADAVDPAPQQGVDEVPLADGIAPHGAQEYGDVVLGERLHDTEQDRRGPPAGERL</sequence>
<proteinExistence type="predicted"/>
<keyword evidence="3" id="KW-1185">Reference proteome</keyword>
<dbReference type="RefSeq" id="WP_270112552.1">
    <property type="nucleotide sequence ID" value="NZ_JAPZVP010000024.1"/>
</dbReference>
<evidence type="ECO:0000313" key="3">
    <source>
        <dbReference type="Proteomes" id="UP001146067"/>
    </source>
</evidence>
<dbReference type="Proteomes" id="UP001146067">
    <property type="component" value="Unassembled WGS sequence"/>
</dbReference>
<feature type="region of interest" description="Disordered" evidence="1">
    <location>
        <begin position="36"/>
        <end position="55"/>
    </location>
</feature>
<name>A0A9X3SS41_9ACTN</name>
<accession>A0A9X3SS41</accession>
<dbReference type="EMBL" id="JAPZVP010000024">
    <property type="protein sequence ID" value="MDA1362472.1"/>
    <property type="molecule type" value="Genomic_DNA"/>
</dbReference>
<reference evidence="2" key="1">
    <citation type="submission" date="2022-12" db="EMBL/GenBank/DDBJ databases">
        <title>Gycomyces niveus sp.nov.,a novel actinomycete isolated from soil in Shouguan.</title>
        <authorList>
            <person name="Yang X."/>
        </authorList>
    </citation>
    <scope>NUCLEOTIDE SEQUENCE</scope>
    <source>
        <strain evidence="2">NEAU-A15</strain>
    </source>
</reference>
<feature type="region of interest" description="Disordered" evidence="1">
    <location>
        <begin position="1"/>
        <end position="25"/>
    </location>
</feature>
<gene>
    <name evidence="2" type="ORF">O1R50_22815</name>
</gene>
<comment type="caution">
    <text evidence="2">The sequence shown here is derived from an EMBL/GenBank/DDBJ whole genome shotgun (WGS) entry which is preliminary data.</text>
</comment>
<dbReference type="AlphaFoldDB" id="A0A9X3SS41"/>
<organism evidence="2 3">
    <name type="scientific">Glycomyces luteolus</name>
    <dbReference type="NCBI Taxonomy" id="2670330"/>
    <lineage>
        <taxon>Bacteria</taxon>
        <taxon>Bacillati</taxon>
        <taxon>Actinomycetota</taxon>
        <taxon>Actinomycetes</taxon>
        <taxon>Glycomycetales</taxon>
        <taxon>Glycomycetaceae</taxon>
        <taxon>Glycomyces</taxon>
    </lineage>
</organism>
<protein>
    <submittedName>
        <fullName evidence="2">Uncharacterized protein</fullName>
    </submittedName>
</protein>
<evidence type="ECO:0000313" key="2">
    <source>
        <dbReference type="EMBL" id="MDA1362472.1"/>
    </source>
</evidence>
<evidence type="ECO:0000256" key="1">
    <source>
        <dbReference type="SAM" id="MobiDB-lite"/>
    </source>
</evidence>